<comment type="caution">
    <text evidence="3">The sequence shown here is derived from an EMBL/GenBank/DDBJ whole genome shotgun (WGS) entry which is preliminary data.</text>
</comment>
<feature type="transmembrane region" description="Helical" evidence="2">
    <location>
        <begin position="21"/>
        <end position="39"/>
    </location>
</feature>
<keyword evidence="2" id="KW-0472">Membrane</keyword>
<organism evidence="3 4">
    <name type="scientific">Gordonia effusa NBRC 100432</name>
    <dbReference type="NCBI Taxonomy" id="1077974"/>
    <lineage>
        <taxon>Bacteria</taxon>
        <taxon>Bacillati</taxon>
        <taxon>Actinomycetota</taxon>
        <taxon>Actinomycetes</taxon>
        <taxon>Mycobacteriales</taxon>
        <taxon>Gordoniaceae</taxon>
        <taxon>Gordonia</taxon>
    </lineage>
</organism>
<feature type="region of interest" description="Disordered" evidence="1">
    <location>
        <begin position="172"/>
        <end position="219"/>
    </location>
</feature>
<dbReference type="RefSeq" id="WP_007319383.1">
    <property type="nucleotide sequence ID" value="NZ_BAEH01000105.1"/>
</dbReference>
<dbReference type="AlphaFoldDB" id="H0R4P7"/>
<dbReference type="eggNOG" id="ENOG5033IYJ">
    <property type="taxonomic scope" value="Bacteria"/>
</dbReference>
<protein>
    <submittedName>
        <fullName evidence="3">Uncharacterized protein</fullName>
    </submittedName>
</protein>
<evidence type="ECO:0000313" key="3">
    <source>
        <dbReference type="EMBL" id="GAB20048.1"/>
    </source>
</evidence>
<keyword evidence="2" id="KW-1133">Transmembrane helix</keyword>
<keyword evidence="2" id="KW-0812">Transmembrane</keyword>
<gene>
    <name evidence="3" type="ORF">GOEFS_105_00590</name>
</gene>
<dbReference type="STRING" id="1077974.GOEFS_105_00590"/>
<evidence type="ECO:0000256" key="2">
    <source>
        <dbReference type="SAM" id="Phobius"/>
    </source>
</evidence>
<dbReference type="EMBL" id="BAEH01000105">
    <property type="protein sequence ID" value="GAB20048.1"/>
    <property type="molecule type" value="Genomic_DNA"/>
</dbReference>
<feature type="transmembrane region" description="Helical" evidence="2">
    <location>
        <begin position="45"/>
        <end position="64"/>
    </location>
</feature>
<sequence>MDSVTCRTEYLTSRHEWGARGAWIALVAGLLAFVALKVVGVSGSTTALVVFGAVAVSLTIAAWGRLGARGAMLLAVNGETVTLGNEGKRLTSYPLSTLVSVSREGPASATSQSGQNLTVAGLNYLVLEFSDGVTPDRSTDIWQIAVVETDPAATVLLDRLRPASASSPVNLAKPFTPDAYRDTSAPNTSRRASATPRVDLSRETSAAVSDTGYDDPRIANASSDEAAQRLWESATGRHDEILRAYGAYELQPEQMLRYPAVTDVTLEPVQDFHDALSDAQALRSESFPDEREVADDYQQSVRRLSRAWIACEANGRKLGTEYLGTDERDGLDTALKLVSHARGSATGEEEAAYYQRAHRIVVDLRDKGAIHLPAGAVAQLEASARRALK</sequence>
<evidence type="ECO:0000313" key="4">
    <source>
        <dbReference type="Proteomes" id="UP000035034"/>
    </source>
</evidence>
<dbReference type="Proteomes" id="UP000035034">
    <property type="component" value="Unassembled WGS sequence"/>
</dbReference>
<proteinExistence type="predicted"/>
<dbReference type="OrthoDB" id="4520927at2"/>
<evidence type="ECO:0000256" key="1">
    <source>
        <dbReference type="SAM" id="MobiDB-lite"/>
    </source>
</evidence>
<reference evidence="3 4" key="1">
    <citation type="submission" date="2011-12" db="EMBL/GenBank/DDBJ databases">
        <title>Whole genome shotgun sequence of Gordonia effusa NBRC 100432.</title>
        <authorList>
            <person name="Yoshida I."/>
            <person name="Takarada H."/>
            <person name="Hosoyama A."/>
            <person name="Tsuchikane K."/>
            <person name="Katsumata H."/>
            <person name="Yamazaki S."/>
            <person name="Fujita N."/>
        </authorList>
    </citation>
    <scope>NUCLEOTIDE SEQUENCE [LARGE SCALE GENOMIC DNA]</scope>
    <source>
        <strain evidence="3 4">NBRC 100432</strain>
    </source>
</reference>
<accession>H0R4P7</accession>
<name>H0R4P7_9ACTN</name>
<keyword evidence="4" id="KW-1185">Reference proteome</keyword>